<dbReference type="RefSeq" id="WP_176762347.1">
    <property type="nucleotide sequence ID" value="NZ_FMXR01000011.1"/>
</dbReference>
<evidence type="ECO:0000259" key="2">
    <source>
        <dbReference type="PROSITE" id="PS50983"/>
    </source>
</evidence>
<evidence type="ECO:0000256" key="1">
    <source>
        <dbReference type="ARBA" id="ARBA00008814"/>
    </source>
</evidence>
<dbReference type="Gene3D" id="3.40.50.1980">
    <property type="entry name" value="Nitrogenase molybdenum iron protein domain"/>
    <property type="match status" value="2"/>
</dbReference>
<dbReference type="EMBL" id="FMXR01000011">
    <property type="protein sequence ID" value="SDB22337.1"/>
    <property type="molecule type" value="Genomic_DNA"/>
</dbReference>
<keyword evidence="4" id="KW-1185">Reference proteome</keyword>
<dbReference type="PANTHER" id="PTHR30535:SF34">
    <property type="entry name" value="MOLYBDATE-BINDING PROTEIN MOLA"/>
    <property type="match status" value="1"/>
</dbReference>
<evidence type="ECO:0000313" key="4">
    <source>
        <dbReference type="Proteomes" id="UP000199228"/>
    </source>
</evidence>
<dbReference type="Pfam" id="PF01497">
    <property type="entry name" value="Peripla_BP_2"/>
    <property type="match status" value="1"/>
</dbReference>
<dbReference type="InterPro" id="IPR050902">
    <property type="entry name" value="ABC_Transporter_SBP"/>
</dbReference>
<feature type="domain" description="Fe/B12 periplasmic-binding" evidence="2">
    <location>
        <begin position="105"/>
        <end position="374"/>
    </location>
</feature>
<sequence>MDQPAHLYVGASAQDAAEQAAEAVEQAAHVWEVAEISEGTLTLNVMEGETVTVKEISEISVPMGMTAKDNYEHTADGSESCEAEGEKTIYDLDGNEVTVPTNPEKLAAIYGPSYEALVVLGQEDRIVVCSDVQKENFPWAQKVFSRLNTLPCLDNVHSSVNIEELMTYSPDLVFSFNRPNELEQLAAMDICAIAGTTTTSLEEVPSQLLFYAHAVGNGAVEKAEEYETYFNEKLSYIQEKTKNLSDSDKPSVYYCGIDLLTTYGSYSDIPELIEVAGGNAVMSELKAGNHSQIDYEQLATWNPDYIFIDHGGISDGESVEQLRQEAYSDSNYSKIAAVSEKKVYLTPSGVFYWDMGLQKILLLEYVAKTIHPELFGDLDMVNEVQTFYEKFYDYKLTNAQAQKILERQDP</sequence>
<comment type="similarity">
    <text evidence="1">Belongs to the bacterial solute-binding protein 8 family.</text>
</comment>
<dbReference type="InterPro" id="IPR002491">
    <property type="entry name" value="ABC_transptr_periplasmic_BD"/>
</dbReference>
<dbReference type="PANTHER" id="PTHR30535">
    <property type="entry name" value="VITAMIN B12-BINDING PROTEIN"/>
    <property type="match status" value="1"/>
</dbReference>
<proteinExistence type="inferred from homology"/>
<dbReference type="STRING" id="1732.SAMN02910417_01683"/>
<reference evidence="3 4" key="1">
    <citation type="submission" date="2016-10" db="EMBL/GenBank/DDBJ databases">
        <authorList>
            <person name="de Groot N.N."/>
        </authorList>
    </citation>
    <scope>NUCLEOTIDE SEQUENCE [LARGE SCALE GENOMIC DNA]</scope>
    <source>
        <strain evidence="3 4">DSM 3217</strain>
    </source>
</reference>
<dbReference type="SUPFAM" id="SSF53807">
    <property type="entry name" value="Helical backbone' metal receptor"/>
    <property type="match status" value="1"/>
</dbReference>
<evidence type="ECO:0000313" key="3">
    <source>
        <dbReference type="EMBL" id="SDB22337.1"/>
    </source>
</evidence>
<accession>A0A1G6BP35</accession>
<dbReference type="PROSITE" id="PS50983">
    <property type="entry name" value="FE_B12_PBP"/>
    <property type="match status" value="1"/>
</dbReference>
<gene>
    <name evidence="3" type="ORF">SAMN02910417_01683</name>
</gene>
<organism evidence="3 4">
    <name type="scientific">Eubacterium oxidoreducens</name>
    <dbReference type="NCBI Taxonomy" id="1732"/>
    <lineage>
        <taxon>Bacteria</taxon>
        <taxon>Bacillati</taxon>
        <taxon>Bacillota</taxon>
        <taxon>Clostridia</taxon>
        <taxon>Eubacteriales</taxon>
        <taxon>Eubacteriaceae</taxon>
        <taxon>Eubacterium</taxon>
    </lineage>
</organism>
<name>A0A1G6BP35_EUBOX</name>
<dbReference type="AlphaFoldDB" id="A0A1G6BP35"/>
<protein>
    <submittedName>
        <fullName evidence="3">Iron complex transport system substrate-binding protein</fullName>
    </submittedName>
</protein>
<dbReference type="Proteomes" id="UP000199228">
    <property type="component" value="Unassembled WGS sequence"/>
</dbReference>